<organism evidence="2 3">
    <name type="scientific">Ectorhizobium quercum</name>
    <dbReference type="NCBI Taxonomy" id="2965071"/>
    <lineage>
        <taxon>Bacteria</taxon>
        <taxon>Pseudomonadati</taxon>
        <taxon>Pseudomonadota</taxon>
        <taxon>Alphaproteobacteria</taxon>
        <taxon>Hyphomicrobiales</taxon>
        <taxon>Rhizobiaceae</taxon>
        <taxon>Ectorhizobium</taxon>
    </lineage>
</organism>
<feature type="transmembrane region" description="Helical" evidence="1">
    <location>
        <begin position="102"/>
        <end position="122"/>
    </location>
</feature>
<comment type="caution">
    <text evidence="2">The sequence shown here is derived from an EMBL/GenBank/DDBJ whole genome shotgun (WGS) entry which is preliminary data.</text>
</comment>
<dbReference type="AlphaFoldDB" id="A0AAE3MYK2"/>
<reference evidence="2" key="1">
    <citation type="submission" date="2022-07" db="EMBL/GenBank/DDBJ databases">
        <title>Ectorhizobium quercum gen.nov., sp. nov.</title>
        <authorList>
            <person name="Ma T."/>
            <person name="Li Y."/>
        </authorList>
    </citation>
    <scope>NUCLEOTIDE SEQUENCE</scope>
    <source>
        <strain evidence="2">BDR2-2</strain>
    </source>
</reference>
<feature type="transmembrane region" description="Helical" evidence="1">
    <location>
        <begin position="17"/>
        <end position="38"/>
    </location>
</feature>
<accession>A0AAE3MYK2</accession>
<keyword evidence="1" id="KW-0472">Membrane</keyword>
<evidence type="ECO:0000256" key="1">
    <source>
        <dbReference type="SAM" id="Phobius"/>
    </source>
</evidence>
<evidence type="ECO:0000313" key="3">
    <source>
        <dbReference type="Proteomes" id="UP001208771"/>
    </source>
</evidence>
<keyword evidence="1" id="KW-0812">Transmembrane</keyword>
<name>A0AAE3MYK2_9HYPH</name>
<evidence type="ECO:0000313" key="2">
    <source>
        <dbReference type="EMBL" id="MCX8996030.1"/>
    </source>
</evidence>
<feature type="transmembrane region" description="Helical" evidence="1">
    <location>
        <begin position="44"/>
        <end position="67"/>
    </location>
</feature>
<keyword evidence="1" id="KW-1133">Transmembrane helix</keyword>
<protein>
    <submittedName>
        <fullName evidence="2">Uncharacterized protein</fullName>
    </submittedName>
</protein>
<keyword evidence="3" id="KW-1185">Reference proteome</keyword>
<dbReference type="Proteomes" id="UP001208771">
    <property type="component" value="Unassembled WGS sequence"/>
</dbReference>
<sequence>MATLKVDGETRYHRPDILLFFILPLLMAVIASALGASIDRDTFNVSISVFAIFSALLLNVQIALFGISQREWKYEGDELSDDLKKKKLEERRELLGELNTNISYLIVVSCLAVTAFLIFYVMKQTSSIETLISIWLYAHFFLTLLMVIKRAHALFQKEYEIT</sequence>
<feature type="transmembrane region" description="Helical" evidence="1">
    <location>
        <begin position="128"/>
        <end position="148"/>
    </location>
</feature>
<dbReference type="RefSeq" id="WP_306409789.1">
    <property type="nucleotide sequence ID" value="NZ_JANFPI010000001.1"/>
</dbReference>
<dbReference type="EMBL" id="JANFPI010000001">
    <property type="protein sequence ID" value="MCX8996030.1"/>
    <property type="molecule type" value="Genomic_DNA"/>
</dbReference>
<proteinExistence type="predicted"/>
<gene>
    <name evidence="2" type="ORF">NOF55_02830</name>
</gene>